<proteinExistence type="predicted"/>
<protein>
    <submittedName>
        <fullName evidence="1">Uncharacterized protein</fullName>
    </submittedName>
</protein>
<feature type="non-terminal residue" evidence="1">
    <location>
        <position position="290"/>
    </location>
</feature>
<organism evidence="1 2">
    <name type="scientific">Postia placenta MAD-698-R-SB12</name>
    <dbReference type="NCBI Taxonomy" id="670580"/>
    <lineage>
        <taxon>Eukaryota</taxon>
        <taxon>Fungi</taxon>
        <taxon>Dikarya</taxon>
        <taxon>Basidiomycota</taxon>
        <taxon>Agaricomycotina</taxon>
        <taxon>Agaricomycetes</taxon>
        <taxon>Polyporales</taxon>
        <taxon>Adustoporiaceae</taxon>
        <taxon>Rhodonia</taxon>
    </lineage>
</organism>
<sequence length="290" mass="32812">MLRVYNAALPMSFKTSGLRVTHRSGAGRRVSGTISSDFSTTIIRELPVGQRSTDYTTRYTNSITTLDASRLGSSDVITLSGTTTQVWDRTKLARRSKPTAKGSWWKRVQAPNGRARDGAFTEVNTGSPWLSNDISTASNQFPHKPKGWLYYYRPPSRPPTAGEVRFRLLPPTGELDFASGTDLSLRSGHLPYAIRLLEIATSARYRTLANVLLRDQLISQDLLEHWKKQTNIRVIHRKTPQFLFGIEDPFIINLSDVSFMASIWLGEDLVRGPWLHKKWQDQRRHMSGPT</sequence>
<reference evidence="1 2" key="1">
    <citation type="submission" date="2017-04" db="EMBL/GenBank/DDBJ databases">
        <title>Genome Sequence of the Model Brown-Rot Fungus Postia placenta SB12.</title>
        <authorList>
            <consortium name="DOE Joint Genome Institute"/>
            <person name="Gaskell J."/>
            <person name="Kersten P."/>
            <person name="Larrondo L.F."/>
            <person name="Canessa P."/>
            <person name="Martinez D."/>
            <person name="Hibbett D."/>
            <person name="Schmoll M."/>
            <person name="Kubicek C.P."/>
            <person name="Martinez A.T."/>
            <person name="Yadav J."/>
            <person name="Master E."/>
            <person name="Magnuson J.K."/>
            <person name="James T."/>
            <person name="Yaver D."/>
            <person name="Berka R."/>
            <person name="Labutti K."/>
            <person name="Lipzen A."/>
            <person name="Aerts A."/>
            <person name="Barry K."/>
            <person name="Henrissat B."/>
            <person name="Blanchette R."/>
            <person name="Grigoriev I."/>
            <person name="Cullen D."/>
        </authorList>
    </citation>
    <scope>NUCLEOTIDE SEQUENCE [LARGE SCALE GENOMIC DNA]</scope>
    <source>
        <strain evidence="1 2">MAD-698-R-SB12</strain>
    </source>
</reference>
<gene>
    <name evidence="1" type="ORF">POSPLADRAFT_1040330</name>
</gene>
<dbReference type="RefSeq" id="XP_024337832.1">
    <property type="nucleotide sequence ID" value="XM_024477724.1"/>
</dbReference>
<dbReference type="GeneID" id="36322674"/>
<dbReference type="EMBL" id="KZ110599">
    <property type="protein sequence ID" value="OSX61038.1"/>
    <property type="molecule type" value="Genomic_DNA"/>
</dbReference>
<dbReference type="AlphaFoldDB" id="A0A1X6MXD8"/>
<dbReference type="Proteomes" id="UP000194127">
    <property type="component" value="Unassembled WGS sequence"/>
</dbReference>
<evidence type="ECO:0000313" key="1">
    <source>
        <dbReference type="EMBL" id="OSX61038.1"/>
    </source>
</evidence>
<evidence type="ECO:0000313" key="2">
    <source>
        <dbReference type="Proteomes" id="UP000194127"/>
    </source>
</evidence>
<dbReference type="OrthoDB" id="2758168at2759"/>
<keyword evidence="2" id="KW-1185">Reference proteome</keyword>
<accession>A0A1X6MXD8</accession>
<name>A0A1X6MXD8_9APHY</name>